<dbReference type="AlphaFoldDB" id="A0A0K0FZ92"/>
<sequence>MSVIRNIINVETLKGANIIGAFLLNSAETNMEVNDGRQINILERKTLSINSLLGRINLKSRGILNQDNLFMCHLNFSINKISFFSIFGRHKATTGIIKCHGHADECYEYCLELTSLLTYISATYEND</sequence>
<keyword evidence="1" id="KW-1185">Reference proteome</keyword>
<evidence type="ECO:0000313" key="1">
    <source>
        <dbReference type="Proteomes" id="UP000035680"/>
    </source>
</evidence>
<reference evidence="1" key="1">
    <citation type="submission" date="2014-07" db="EMBL/GenBank/DDBJ databases">
        <authorList>
            <person name="Martin A.A"/>
            <person name="De Silva N."/>
        </authorList>
    </citation>
    <scope>NUCLEOTIDE SEQUENCE</scope>
</reference>
<accession>A0A0K0FZ92</accession>
<name>A0A0K0FZ92_STRVS</name>
<protein>
    <submittedName>
        <fullName evidence="2">Recep_L_domain domain-containing protein</fullName>
    </submittedName>
</protein>
<organism evidence="1 2">
    <name type="scientific">Strongyloides venezuelensis</name>
    <name type="common">Threadworm</name>
    <dbReference type="NCBI Taxonomy" id="75913"/>
    <lineage>
        <taxon>Eukaryota</taxon>
        <taxon>Metazoa</taxon>
        <taxon>Ecdysozoa</taxon>
        <taxon>Nematoda</taxon>
        <taxon>Chromadorea</taxon>
        <taxon>Rhabditida</taxon>
        <taxon>Tylenchina</taxon>
        <taxon>Panagrolaimomorpha</taxon>
        <taxon>Strongyloidoidea</taxon>
        <taxon>Strongyloididae</taxon>
        <taxon>Strongyloides</taxon>
    </lineage>
</organism>
<proteinExistence type="predicted"/>
<reference evidence="2" key="2">
    <citation type="submission" date="2015-08" db="UniProtKB">
        <authorList>
            <consortium name="WormBaseParasite"/>
        </authorList>
    </citation>
    <scope>IDENTIFICATION</scope>
</reference>
<evidence type="ECO:0000313" key="2">
    <source>
        <dbReference type="WBParaSite" id="SVE_1776900.1"/>
    </source>
</evidence>
<dbReference type="Proteomes" id="UP000035680">
    <property type="component" value="Unassembled WGS sequence"/>
</dbReference>
<dbReference type="WBParaSite" id="SVE_1776900.1">
    <property type="protein sequence ID" value="SVE_1776900.1"/>
    <property type="gene ID" value="SVE_1776900"/>
</dbReference>